<gene>
    <name evidence="2" type="ORF">CDAR_121451</name>
</gene>
<keyword evidence="3" id="KW-1185">Reference proteome</keyword>
<reference evidence="2 3" key="1">
    <citation type="submission" date="2021-06" db="EMBL/GenBank/DDBJ databases">
        <title>Caerostris darwini draft genome.</title>
        <authorList>
            <person name="Kono N."/>
            <person name="Arakawa K."/>
        </authorList>
    </citation>
    <scope>NUCLEOTIDE SEQUENCE [LARGE SCALE GENOMIC DNA]</scope>
</reference>
<feature type="chain" id="PRO_5043876081" description="Secreted protein" evidence="1">
    <location>
        <begin position="24"/>
        <end position="96"/>
    </location>
</feature>
<dbReference type="AlphaFoldDB" id="A0AAV4MB33"/>
<sequence>MWSLTPFFCCTIWLFRVSRNVVSKRPIHLIFHLPRFCETPYCSAADSGTSNGMAKWRLMFITQSSEVCVGISVAGYPSFRDFCPYASKEKINRNNR</sequence>
<evidence type="ECO:0000256" key="1">
    <source>
        <dbReference type="SAM" id="SignalP"/>
    </source>
</evidence>
<dbReference type="EMBL" id="BPLQ01000249">
    <property type="protein sequence ID" value="GIX69276.1"/>
    <property type="molecule type" value="Genomic_DNA"/>
</dbReference>
<proteinExistence type="predicted"/>
<organism evidence="2 3">
    <name type="scientific">Caerostris darwini</name>
    <dbReference type="NCBI Taxonomy" id="1538125"/>
    <lineage>
        <taxon>Eukaryota</taxon>
        <taxon>Metazoa</taxon>
        <taxon>Ecdysozoa</taxon>
        <taxon>Arthropoda</taxon>
        <taxon>Chelicerata</taxon>
        <taxon>Arachnida</taxon>
        <taxon>Araneae</taxon>
        <taxon>Araneomorphae</taxon>
        <taxon>Entelegynae</taxon>
        <taxon>Araneoidea</taxon>
        <taxon>Araneidae</taxon>
        <taxon>Caerostris</taxon>
    </lineage>
</organism>
<evidence type="ECO:0008006" key="4">
    <source>
        <dbReference type="Google" id="ProtNLM"/>
    </source>
</evidence>
<comment type="caution">
    <text evidence="2">The sequence shown here is derived from an EMBL/GenBank/DDBJ whole genome shotgun (WGS) entry which is preliminary data.</text>
</comment>
<protein>
    <recommendedName>
        <fullName evidence="4">Secreted protein</fullName>
    </recommendedName>
</protein>
<keyword evidence="1" id="KW-0732">Signal</keyword>
<accession>A0AAV4MB33</accession>
<evidence type="ECO:0000313" key="2">
    <source>
        <dbReference type="EMBL" id="GIX69276.1"/>
    </source>
</evidence>
<evidence type="ECO:0000313" key="3">
    <source>
        <dbReference type="Proteomes" id="UP001054837"/>
    </source>
</evidence>
<feature type="signal peptide" evidence="1">
    <location>
        <begin position="1"/>
        <end position="23"/>
    </location>
</feature>
<dbReference type="Proteomes" id="UP001054837">
    <property type="component" value="Unassembled WGS sequence"/>
</dbReference>
<name>A0AAV4MB33_9ARAC</name>